<accession>A0A9N8K136</accession>
<dbReference type="AlphaFoldDB" id="A0A9N8K136"/>
<dbReference type="GO" id="GO:0016592">
    <property type="term" value="C:mediator complex"/>
    <property type="evidence" value="ECO:0007669"/>
    <property type="project" value="InterPro"/>
</dbReference>
<name>A0A9N8K136_9PEZI</name>
<reference evidence="10" key="1">
    <citation type="submission" date="2020-06" db="EMBL/GenBank/DDBJ databases">
        <authorList>
            <person name="Onetto C."/>
        </authorList>
    </citation>
    <scope>NUCLEOTIDE SEQUENCE</scope>
</reference>
<feature type="region of interest" description="Disordered" evidence="9">
    <location>
        <begin position="189"/>
        <end position="232"/>
    </location>
</feature>
<dbReference type="Pfam" id="PF10018">
    <property type="entry name" value="Med4"/>
    <property type="match status" value="1"/>
</dbReference>
<keyword evidence="11" id="KW-1185">Reference proteome</keyword>
<dbReference type="PANTHER" id="PTHR13208">
    <property type="entry name" value="MEDIATOR OF RNA POLYMERASE II TRANSCRIPTION SUBUNIT 4"/>
    <property type="match status" value="1"/>
</dbReference>
<proteinExistence type="inferred from homology"/>
<dbReference type="InterPro" id="IPR019258">
    <property type="entry name" value="Mediator_Med4"/>
</dbReference>
<feature type="compositionally biased region" description="Polar residues" evidence="9">
    <location>
        <begin position="190"/>
        <end position="231"/>
    </location>
</feature>
<keyword evidence="4 8" id="KW-0805">Transcription regulation</keyword>
<organism evidence="10 11">
    <name type="scientific">Aureobasidium mustum</name>
    <dbReference type="NCBI Taxonomy" id="2773714"/>
    <lineage>
        <taxon>Eukaryota</taxon>
        <taxon>Fungi</taxon>
        <taxon>Dikarya</taxon>
        <taxon>Ascomycota</taxon>
        <taxon>Pezizomycotina</taxon>
        <taxon>Dothideomycetes</taxon>
        <taxon>Dothideomycetidae</taxon>
        <taxon>Dothideales</taxon>
        <taxon>Saccotheciaceae</taxon>
        <taxon>Aureobasidium</taxon>
    </lineage>
</organism>
<evidence type="ECO:0000313" key="11">
    <source>
        <dbReference type="Proteomes" id="UP000714618"/>
    </source>
</evidence>
<comment type="subunit">
    <text evidence="8">Component of the Mediator complex.</text>
</comment>
<comment type="caution">
    <text evidence="10">The sequence shown here is derived from an EMBL/GenBank/DDBJ whole genome shotgun (WGS) entry which is preliminary data.</text>
</comment>
<evidence type="ECO:0000256" key="6">
    <source>
        <dbReference type="ARBA" id="ARBA00023242"/>
    </source>
</evidence>
<feature type="non-terminal residue" evidence="10">
    <location>
        <position position="1"/>
    </location>
</feature>
<evidence type="ECO:0000313" key="10">
    <source>
        <dbReference type="EMBL" id="CAD0095158.1"/>
    </source>
</evidence>
<dbReference type="GO" id="GO:0006357">
    <property type="term" value="P:regulation of transcription by RNA polymerase II"/>
    <property type="evidence" value="ECO:0007669"/>
    <property type="project" value="InterPro"/>
</dbReference>
<keyword evidence="8" id="KW-0010">Activator</keyword>
<comment type="subcellular location">
    <subcellularLocation>
        <location evidence="1 8">Nucleus</location>
    </subcellularLocation>
</comment>
<evidence type="ECO:0000256" key="4">
    <source>
        <dbReference type="ARBA" id="ARBA00023015"/>
    </source>
</evidence>
<dbReference type="Proteomes" id="UP000714618">
    <property type="component" value="Unassembled WGS sequence"/>
</dbReference>
<feature type="region of interest" description="Disordered" evidence="9">
    <location>
        <begin position="288"/>
        <end position="339"/>
    </location>
</feature>
<keyword evidence="6 8" id="KW-0539">Nucleus</keyword>
<protein>
    <recommendedName>
        <fullName evidence="3 8">Mediator of RNA polymerase II transcription subunit 4</fullName>
    </recommendedName>
    <alternativeName>
        <fullName evidence="7 8">Mediator complex subunit 4</fullName>
    </alternativeName>
</protein>
<dbReference type="GO" id="GO:0070847">
    <property type="term" value="C:core mediator complex"/>
    <property type="evidence" value="ECO:0007669"/>
    <property type="project" value="TreeGrafter"/>
</dbReference>
<comment type="similarity">
    <text evidence="2 8">Belongs to the Mediator complex subunit 4 family.</text>
</comment>
<dbReference type="GO" id="GO:0003712">
    <property type="term" value="F:transcription coregulator activity"/>
    <property type="evidence" value="ECO:0007669"/>
    <property type="project" value="InterPro"/>
</dbReference>
<keyword evidence="5 8" id="KW-0804">Transcription</keyword>
<gene>
    <name evidence="8" type="primary">MED4</name>
    <name evidence="10" type="ORF">AWRI4233_LOCUS5059</name>
</gene>
<sequence>MSTVRVQQVGETSQLSVWVSDKQADRASQGVYSACLAYSHPTTRDSRSRQHRPLVTQVAMKMHNTTRFQRLETALNSLVESVAAYNPSISAADALVAADEDLDESLEQLAVHHANYSRILELRATADALDEKIKSTLRTLADTRKELLEIPSSQPASSTRQVGVEELLSYAKFISKTTVPPTFRGHISTELLSQPQPAITDAPTTQITNGMATPAQNGDSTNPTDQSTQPENRAVANLSAETKAMLDPLSQLPFVPWPSQEVIRMGALAAIQGMLEDGTDPTTVLSAEEQEAADKRRAEEEERLQAEQEERERRRREEWAARGGNRAAITEDVFDPDEL</sequence>
<evidence type="ECO:0000256" key="1">
    <source>
        <dbReference type="ARBA" id="ARBA00004123"/>
    </source>
</evidence>
<comment type="function">
    <text evidence="8">Component of the Mediator complex, a coactivator involved in the regulated transcription of nearly all RNA polymerase II-dependent genes. Mediator functions as a bridge to convey information from gene-specific regulatory proteins to the basal RNA polymerase II transcription machinery. Mediator is recruited to promoters by direct interactions with regulatory proteins and serves as a scaffold for the assembly of a functional preinitiation complex with RNA polymerase II and the general transcription factors.</text>
</comment>
<evidence type="ECO:0000256" key="5">
    <source>
        <dbReference type="ARBA" id="ARBA00023163"/>
    </source>
</evidence>
<evidence type="ECO:0000256" key="7">
    <source>
        <dbReference type="ARBA" id="ARBA00031257"/>
    </source>
</evidence>
<evidence type="ECO:0000256" key="9">
    <source>
        <dbReference type="SAM" id="MobiDB-lite"/>
    </source>
</evidence>
<evidence type="ECO:0000256" key="2">
    <source>
        <dbReference type="ARBA" id="ARBA00009626"/>
    </source>
</evidence>
<evidence type="ECO:0000256" key="8">
    <source>
        <dbReference type="RuleBase" id="RU364141"/>
    </source>
</evidence>
<dbReference type="PANTHER" id="PTHR13208:SF2">
    <property type="entry name" value="MEDIATOR OF RNA POLYMERASE II TRANSCRIPTION SUBUNIT 4"/>
    <property type="match status" value="1"/>
</dbReference>
<evidence type="ECO:0000256" key="3">
    <source>
        <dbReference type="ARBA" id="ARBA00020629"/>
    </source>
</evidence>
<dbReference type="OrthoDB" id="1929813at2759"/>
<feature type="compositionally biased region" description="Basic and acidic residues" evidence="9">
    <location>
        <begin position="292"/>
        <end position="320"/>
    </location>
</feature>
<dbReference type="EMBL" id="CAIJEO010000006">
    <property type="protein sequence ID" value="CAD0095158.1"/>
    <property type="molecule type" value="Genomic_DNA"/>
</dbReference>